<evidence type="ECO:0000313" key="2">
    <source>
        <dbReference type="EMBL" id="JAS21859.1"/>
    </source>
</evidence>
<keyword evidence="1" id="KW-0812">Transmembrane</keyword>
<gene>
    <name evidence="2" type="ORF">g.14121</name>
</gene>
<evidence type="ECO:0000256" key="1">
    <source>
        <dbReference type="SAM" id="Phobius"/>
    </source>
</evidence>
<feature type="transmembrane region" description="Helical" evidence="1">
    <location>
        <begin position="14"/>
        <end position="34"/>
    </location>
</feature>
<keyword evidence="1" id="KW-0472">Membrane</keyword>
<reference evidence="2" key="1">
    <citation type="submission" date="2015-12" db="EMBL/GenBank/DDBJ databases">
        <title>De novo transcriptome assembly of four potential Pierce s Disease insect vectors from Arizona vineyards.</title>
        <authorList>
            <person name="Tassone E.E."/>
        </authorList>
    </citation>
    <scope>NUCLEOTIDE SEQUENCE</scope>
</reference>
<sequence length="143" mass="16352">FKCQNHLKVIMESAVLLIALVNVVVGFTFNDTFLMPKLDRQITNEMLEPQPGGGPHLLGEAMFFYKNLNAAAELAEGKDKRGEEVYLDFMRDGGPHFIKRSYDRELMTNTFKWNPDQWQEFTAIVGAVERAWKVLEDNAIKNA</sequence>
<keyword evidence="1" id="KW-1133">Transmembrane helix</keyword>
<proteinExistence type="predicted"/>
<accession>A0A1B6D849</accession>
<organism evidence="2">
    <name type="scientific">Clastoptera arizonana</name>
    <name type="common">Arizona spittle bug</name>
    <dbReference type="NCBI Taxonomy" id="38151"/>
    <lineage>
        <taxon>Eukaryota</taxon>
        <taxon>Metazoa</taxon>
        <taxon>Ecdysozoa</taxon>
        <taxon>Arthropoda</taxon>
        <taxon>Hexapoda</taxon>
        <taxon>Insecta</taxon>
        <taxon>Pterygota</taxon>
        <taxon>Neoptera</taxon>
        <taxon>Paraneoptera</taxon>
        <taxon>Hemiptera</taxon>
        <taxon>Auchenorrhyncha</taxon>
        <taxon>Cercopoidea</taxon>
        <taxon>Clastopteridae</taxon>
        <taxon>Clastoptera</taxon>
    </lineage>
</organism>
<feature type="non-terminal residue" evidence="2">
    <location>
        <position position="1"/>
    </location>
</feature>
<name>A0A1B6D849_9HEMI</name>
<protein>
    <submittedName>
        <fullName evidence="2">Uncharacterized protein</fullName>
    </submittedName>
</protein>
<dbReference type="AlphaFoldDB" id="A0A1B6D849"/>
<dbReference type="EMBL" id="GEDC01015439">
    <property type="protein sequence ID" value="JAS21859.1"/>
    <property type="molecule type" value="Transcribed_RNA"/>
</dbReference>